<dbReference type="InterPro" id="IPR008620">
    <property type="entry name" value="FixH"/>
</dbReference>
<reference evidence="3" key="1">
    <citation type="submission" date="2016-07" db="EMBL/GenBank/DDBJ databases">
        <authorList>
            <person name="Florea S."/>
            <person name="Webb J.S."/>
            <person name="Jaromczyk J."/>
            <person name="Schardl C.L."/>
        </authorList>
    </citation>
    <scope>NUCLEOTIDE SEQUENCE [LARGE SCALE GENOMIC DNA]</scope>
    <source>
        <strain evidence="3">MV-1</strain>
    </source>
</reference>
<keyword evidence="1" id="KW-0472">Membrane</keyword>
<evidence type="ECO:0000313" key="2">
    <source>
        <dbReference type="EMBL" id="OEJ67569.1"/>
    </source>
</evidence>
<feature type="transmembrane region" description="Helical" evidence="1">
    <location>
        <begin position="14"/>
        <end position="38"/>
    </location>
</feature>
<accession>A0A1E5Q8D9</accession>
<dbReference type="OrthoDB" id="1495896at2"/>
<dbReference type="Proteomes" id="UP000095347">
    <property type="component" value="Unassembled WGS sequence"/>
</dbReference>
<keyword evidence="3" id="KW-1185">Reference proteome</keyword>
<comment type="caution">
    <text evidence="2">The sequence shown here is derived from an EMBL/GenBank/DDBJ whole genome shotgun (WGS) entry which is preliminary data.</text>
</comment>
<evidence type="ECO:0000313" key="3">
    <source>
        <dbReference type="Proteomes" id="UP000095347"/>
    </source>
</evidence>
<evidence type="ECO:0000256" key="1">
    <source>
        <dbReference type="SAM" id="Phobius"/>
    </source>
</evidence>
<keyword evidence="1" id="KW-0812">Transmembrane</keyword>
<proteinExistence type="predicted"/>
<evidence type="ECO:0008006" key="4">
    <source>
        <dbReference type="Google" id="ProtNLM"/>
    </source>
</evidence>
<keyword evidence="1" id="KW-1133">Transmembrane helix</keyword>
<dbReference type="AlphaFoldDB" id="A0A1E5Q8D9"/>
<gene>
    <name evidence="2" type="ORF">BEN30_09060</name>
</gene>
<dbReference type="STRING" id="28181.BEN30_09060"/>
<name>A0A1E5Q8D9_9PROT</name>
<dbReference type="EMBL" id="MCGG01000021">
    <property type="protein sequence ID" value="OEJ67569.1"/>
    <property type="molecule type" value="Genomic_DNA"/>
</dbReference>
<organism evidence="2 3">
    <name type="scientific">Magnetovibrio blakemorei</name>
    <dbReference type="NCBI Taxonomy" id="28181"/>
    <lineage>
        <taxon>Bacteria</taxon>
        <taxon>Pseudomonadati</taxon>
        <taxon>Pseudomonadota</taxon>
        <taxon>Alphaproteobacteria</taxon>
        <taxon>Rhodospirillales</taxon>
        <taxon>Magnetovibrionaceae</taxon>
        <taxon>Magnetovibrio</taxon>
    </lineage>
</organism>
<sequence length="168" mass="19354">MTAMNKSERPDGWWYPWIFVGAFAIIFAVNGTMAYFAVSTWSGLETKDYYKEGIGYNDTLHQRSQQAELGWTSTLSYENIPVANDARAGQLRLHFTDKDGRAIEGLYINALAVRPIQEGFDQELIFTYRGKGLYAANVTLPLPGLWELRYTAKRKDQLFKMRQRVQIR</sequence>
<protein>
    <recommendedName>
        <fullName evidence="4">Nitrogen fixation protein FixH</fullName>
    </recommendedName>
</protein>
<dbReference type="Pfam" id="PF05751">
    <property type="entry name" value="FixH"/>
    <property type="match status" value="1"/>
</dbReference>